<accession>A0A3N4D9N2</accession>
<reference evidence="2" key="3">
    <citation type="submission" date="2018-11" db="EMBL/GenBank/DDBJ databases">
        <authorList>
            <person name="Hwang Y.J."/>
            <person name="Hwang C.Y."/>
        </authorList>
    </citation>
    <scope>NUCLEOTIDE SEQUENCE</scope>
    <source>
        <strain evidence="2">R106</strain>
    </source>
</reference>
<dbReference type="Proteomes" id="UP000273778">
    <property type="component" value="Chromosome"/>
</dbReference>
<reference evidence="4" key="2">
    <citation type="submission" date="2018-11" db="EMBL/GenBank/DDBJ databases">
        <title>Shewanella sp. R106.</title>
        <authorList>
            <person name="Hwang Y.J."/>
            <person name="Hwang C.Y."/>
        </authorList>
    </citation>
    <scope>NUCLEOTIDE SEQUENCE [LARGE SCALE GENOMIC DNA]</scope>
    <source>
        <strain evidence="4">R106</strain>
    </source>
</reference>
<dbReference type="EMBL" id="RKKB01000044">
    <property type="protein sequence ID" value="RPA22419.1"/>
    <property type="molecule type" value="Genomic_DNA"/>
</dbReference>
<evidence type="ECO:0000313" key="2">
    <source>
        <dbReference type="EMBL" id="RPA22419.1"/>
    </source>
</evidence>
<reference evidence="1 3" key="1">
    <citation type="submission" date="2018-11" db="EMBL/GenBank/DDBJ databases">
        <title>Shewanella sp. M2.</title>
        <authorList>
            <person name="Hwang Y.J."/>
            <person name="Hwang C.Y."/>
        </authorList>
    </citation>
    <scope>NUCLEOTIDE SEQUENCE [LARGE SCALE GENOMIC DNA]</scope>
    <source>
        <strain evidence="1 3">M2</strain>
    </source>
</reference>
<dbReference type="OrthoDB" id="6402779at2"/>
<protein>
    <submittedName>
        <fullName evidence="2">Uncharacterized protein</fullName>
    </submittedName>
</protein>
<sequence length="456" mass="51252">MKNTIRSAVVCSVLMLNGCSSTPENSSSDDNVNLSGNYYGSIVWDGDKYKLLSTLYTQRDTEYQIKSSNNEWRFDLLTLDPGFRTERWECQKSPSHNGCEQWEDQEDKFIHVSFTSSDYGDTPSEQAAKRLKEKKEAEDGITANDVVGVLLSPFAAVGAVAGFAAGAVIVAPIMAVAAAANPEDTFTRNNWVEFHHGDFNGAVVVAIENSKYESKDILLAQVASLDKLLVTLKTEKKKQIQQAEQLRLQKMTSLQKLYDSPIDVPKYEIKSFELSDSYQLPINAAQLYSDNASKIANFYANERNSMEGYYVDVEKDAVVQYMARQRAEFDNLGTEQSLVAFINKYQTNDMLSLVATAKVKLSKQRAQEEQQRIAREKVRREQQRKELEDLVAWRNSVEPGDDTFCGPIIEIKGPMVHIALNAKLPGYSSDSWLKKSELFPAYKGCINRNGNLSPQF</sequence>
<evidence type="ECO:0000313" key="1">
    <source>
        <dbReference type="EMBL" id="AZG33794.1"/>
    </source>
</evidence>
<evidence type="ECO:0000313" key="4">
    <source>
        <dbReference type="Proteomes" id="UP000278855"/>
    </source>
</evidence>
<dbReference type="Proteomes" id="UP000278855">
    <property type="component" value="Unassembled WGS sequence"/>
</dbReference>
<proteinExistence type="predicted"/>
<name>A0A3N4D9N2_9GAMM</name>
<gene>
    <name evidence="2" type="ORF">EGC77_22210</name>
    <name evidence="1" type="ORF">EGC80_01875</name>
</gene>
<organism evidence="2 4">
    <name type="scientific">Shewanella psychromarinicola</name>
    <dbReference type="NCBI Taxonomy" id="2487742"/>
    <lineage>
        <taxon>Bacteria</taxon>
        <taxon>Pseudomonadati</taxon>
        <taxon>Pseudomonadota</taxon>
        <taxon>Gammaproteobacteria</taxon>
        <taxon>Alteromonadales</taxon>
        <taxon>Shewanellaceae</taxon>
        <taxon>Shewanella</taxon>
    </lineage>
</organism>
<evidence type="ECO:0000313" key="3">
    <source>
        <dbReference type="Proteomes" id="UP000273778"/>
    </source>
</evidence>
<dbReference type="AlphaFoldDB" id="A0A3N4D9N2"/>
<dbReference type="RefSeq" id="WP_124014328.1">
    <property type="nucleotide sequence ID" value="NZ_CP034073.1"/>
</dbReference>
<dbReference type="EMBL" id="CP034073">
    <property type="protein sequence ID" value="AZG33794.1"/>
    <property type="molecule type" value="Genomic_DNA"/>
</dbReference>
<dbReference type="KEGG" id="spsr:EGC80_01875"/>
<keyword evidence="3" id="KW-1185">Reference proteome</keyword>